<accession>A0A4R6K5H9</accession>
<keyword evidence="3" id="KW-1185">Reference proteome</keyword>
<dbReference type="Proteomes" id="UP000294901">
    <property type="component" value="Unassembled WGS sequence"/>
</dbReference>
<name>A0A4R6K5H9_9ACTN</name>
<comment type="caution">
    <text evidence="2">The sequence shown here is derived from an EMBL/GenBank/DDBJ whole genome shotgun (WGS) entry which is preliminary data.</text>
</comment>
<feature type="compositionally biased region" description="Low complexity" evidence="1">
    <location>
        <begin position="760"/>
        <end position="776"/>
    </location>
</feature>
<evidence type="ECO:0000256" key="1">
    <source>
        <dbReference type="SAM" id="MobiDB-lite"/>
    </source>
</evidence>
<dbReference type="EMBL" id="SNWR01000001">
    <property type="protein sequence ID" value="TDO42525.1"/>
    <property type="molecule type" value="Genomic_DNA"/>
</dbReference>
<feature type="region of interest" description="Disordered" evidence="1">
    <location>
        <begin position="82"/>
        <end position="128"/>
    </location>
</feature>
<sequence length="782" mass="83763">MSHAGFAAFVATALLLGTPPTPIHTHSRAAAAWPTASAARPTASAARPTASAAWPTATAAWPTAADSPNSAGFATARIGTAAHTRRAGRGPGPASDVRELSRTRFTLDGRPLPPSRRPQARPHGRVAAEGTPAVGTVREWVGLDDTTGKLYRKNYTLKAVGRHIEVWVAHDLAFPAADCRKNSIEVTDRNIADLVREFDGTIYPKETAVFSTPPERNGAAATMDGDFTGDGDKTVTLVDNIRDANYYTFPKAVTYVAGFFSRELNELFDRNVMTIDAYDWKHRLGAAPADDPTDDLCTSRPARPRMYEATFAHEWQHLLEYYADPNETTWVNEGLADFASTVSGYVDARARVHEPGNDVHLMCFQGWGSVRTRYNINPRACGGPQNSLNLWDEGAPSEVLADYGNVYQFMLYLRDRFGIEVVSALHRDGQRQGLAGVQAALPVGVALYDVLHDFQLMTLVDDVDGPVAGIAAERVRAASLRSTINLENAAAYDMPGAAPNGADYVPLPTPLKSVSFRGASTLDPLPIGWTIAGGTLFSGNTDNLDAYAVRPVTVPAGEPVLRLETSYAAEERYDHAYVMISNNGGRTYHAVTGDRTVPGPLGPALTGAGNGVVTAEYNLKAYAGRKVLLGLRYVTDAATSKGGWRIGTITLAGRELSDGTSLTGWTSPTAVRRTPVHAWHVRLVGLAPGRAEVVPLTRFRRLASYPRVVAVISHDEPAESEKRFAPYRLIANGRLQPGGSGPAPTHPPSSPSTSAPPPATDSGPQLRAAGRRSAPASPSPRD</sequence>
<organism evidence="2 3">
    <name type="scientific">Paractinoplanes brasiliensis</name>
    <dbReference type="NCBI Taxonomy" id="52695"/>
    <lineage>
        <taxon>Bacteria</taxon>
        <taxon>Bacillati</taxon>
        <taxon>Actinomycetota</taxon>
        <taxon>Actinomycetes</taxon>
        <taxon>Micromonosporales</taxon>
        <taxon>Micromonosporaceae</taxon>
        <taxon>Paractinoplanes</taxon>
    </lineage>
</organism>
<feature type="compositionally biased region" description="Low complexity" evidence="1">
    <location>
        <begin position="40"/>
        <end position="65"/>
    </location>
</feature>
<protein>
    <submittedName>
        <fullName evidence="2">Immune inhibitor A peptidase M6</fullName>
    </submittedName>
</protein>
<evidence type="ECO:0000313" key="2">
    <source>
        <dbReference type="EMBL" id="TDO42525.1"/>
    </source>
</evidence>
<gene>
    <name evidence="2" type="ORF">C8E87_6298</name>
</gene>
<evidence type="ECO:0000313" key="3">
    <source>
        <dbReference type="Proteomes" id="UP000294901"/>
    </source>
</evidence>
<reference evidence="2 3" key="1">
    <citation type="submission" date="2019-03" db="EMBL/GenBank/DDBJ databases">
        <title>Sequencing the genomes of 1000 actinobacteria strains.</title>
        <authorList>
            <person name="Klenk H.-P."/>
        </authorList>
    </citation>
    <scope>NUCLEOTIDE SEQUENCE [LARGE SCALE GENOMIC DNA]</scope>
    <source>
        <strain evidence="2 3">DSM 43805</strain>
    </source>
</reference>
<feature type="compositionally biased region" description="Basic and acidic residues" evidence="1">
    <location>
        <begin position="96"/>
        <end position="107"/>
    </location>
</feature>
<feature type="region of interest" description="Disordered" evidence="1">
    <location>
        <begin position="731"/>
        <end position="782"/>
    </location>
</feature>
<dbReference type="AlphaFoldDB" id="A0A4R6K5H9"/>
<feature type="region of interest" description="Disordered" evidence="1">
    <location>
        <begin position="40"/>
        <end position="68"/>
    </location>
</feature>
<proteinExistence type="predicted"/>
<dbReference type="Pfam" id="PF20773">
    <property type="entry name" value="InhA-like_MAM"/>
    <property type="match status" value="1"/>
</dbReference>
<feature type="compositionally biased region" description="Pro residues" evidence="1">
    <location>
        <begin position="744"/>
        <end position="759"/>
    </location>
</feature>
<dbReference type="RefSeq" id="WP_203720876.1">
    <property type="nucleotide sequence ID" value="NZ_BOMD01000088.1"/>
</dbReference>